<evidence type="ECO:0000313" key="2">
    <source>
        <dbReference type="Proteomes" id="UP000615755"/>
    </source>
</evidence>
<keyword evidence="2" id="KW-1185">Reference proteome</keyword>
<comment type="caution">
    <text evidence="1">The sequence shown here is derived from an EMBL/GenBank/DDBJ whole genome shotgun (WGS) entry which is preliminary data.</text>
</comment>
<reference evidence="1 2" key="1">
    <citation type="submission" date="2015-03" db="EMBL/GenBank/DDBJ databases">
        <title>Genome sequence of Pseudoalteromonas aurantia.</title>
        <authorList>
            <person name="Xie B.-B."/>
            <person name="Rong J.-C."/>
            <person name="Qin Q.-L."/>
            <person name="Zhang Y.-Z."/>
        </authorList>
    </citation>
    <scope>NUCLEOTIDE SEQUENCE [LARGE SCALE GENOMIC DNA]</scope>
    <source>
        <strain evidence="1 2">208</strain>
    </source>
</reference>
<name>A0ABR9E5Y8_9GAMM</name>
<evidence type="ECO:0000313" key="1">
    <source>
        <dbReference type="EMBL" id="MBE0366406.1"/>
    </source>
</evidence>
<gene>
    <name evidence="1" type="ORF">PAUR_a3409</name>
</gene>
<protein>
    <recommendedName>
        <fullName evidence="3">Lipase helper protein</fullName>
    </recommendedName>
</protein>
<proteinExistence type="predicted"/>
<dbReference type="EMBL" id="AQGV01000009">
    <property type="protein sequence ID" value="MBE0366406.1"/>
    <property type="molecule type" value="Genomic_DNA"/>
</dbReference>
<organism evidence="1 2">
    <name type="scientific">Pseudoalteromonas aurantia 208</name>
    <dbReference type="NCBI Taxonomy" id="1314867"/>
    <lineage>
        <taxon>Bacteria</taxon>
        <taxon>Pseudomonadati</taxon>
        <taxon>Pseudomonadota</taxon>
        <taxon>Gammaproteobacteria</taxon>
        <taxon>Alteromonadales</taxon>
        <taxon>Pseudoalteromonadaceae</taxon>
        <taxon>Pseudoalteromonas</taxon>
    </lineage>
</organism>
<dbReference type="Proteomes" id="UP000615755">
    <property type="component" value="Unassembled WGS sequence"/>
</dbReference>
<evidence type="ECO:0008006" key="3">
    <source>
        <dbReference type="Google" id="ProtNLM"/>
    </source>
</evidence>
<sequence length="212" mass="24155">MLAQNNEGLDGISADGVDTEVSTTIPELSEVQGGINLFSVKPTVFSLSHQLNLEPLQQSKLEELLKEKAQADFEAWQLFSKSATFNADDTEYYQQRYEEQMVNNSSEYQNALKNTLSVDQLEQYQRYEQKQAELIVMQKRSMLINTLKRVGLSDYQKEDVKRLSAEAYALPKQIKLGMAGSPYANLQARIDFDKLNQIKALFTDEQLKSINL</sequence>
<accession>A0ABR9E5Y8</accession>
<dbReference type="RefSeq" id="WP_192505947.1">
    <property type="nucleotide sequence ID" value="NZ_AQGV01000009.1"/>
</dbReference>